<gene>
    <name evidence="7" type="ORF">B5M09_007802</name>
</gene>
<dbReference type="GO" id="GO:0004842">
    <property type="term" value="F:ubiquitin-protein transferase activity"/>
    <property type="evidence" value="ECO:0007669"/>
    <property type="project" value="InterPro"/>
</dbReference>
<feature type="domain" description="U-box" evidence="6">
    <location>
        <begin position="397"/>
        <end position="471"/>
    </location>
</feature>
<evidence type="ECO:0000256" key="1">
    <source>
        <dbReference type="ARBA" id="ARBA00022737"/>
    </source>
</evidence>
<dbReference type="Gene3D" id="3.30.40.10">
    <property type="entry name" value="Zinc/RING finger domain, C3HC4 (zinc finger)"/>
    <property type="match status" value="1"/>
</dbReference>
<dbReference type="Gene3D" id="1.10.555.10">
    <property type="entry name" value="Rho GTPase activation protein"/>
    <property type="match status" value="1"/>
</dbReference>
<feature type="compositionally biased region" description="Basic and acidic residues" evidence="4">
    <location>
        <begin position="492"/>
        <end position="501"/>
    </location>
</feature>
<evidence type="ECO:0008006" key="9">
    <source>
        <dbReference type="Google" id="ProtNLM"/>
    </source>
</evidence>
<dbReference type="AlphaFoldDB" id="A0A425CFE8"/>
<keyword evidence="2 3" id="KW-0040">ANK repeat</keyword>
<dbReference type="InterPro" id="IPR002110">
    <property type="entry name" value="Ankyrin_rpt"/>
</dbReference>
<dbReference type="InterPro" id="IPR013083">
    <property type="entry name" value="Znf_RING/FYVE/PHD"/>
</dbReference>
<feature type="region of interest" description="Disordered" evidence="4">
    <location>
        <begin position="281"/>
        <end position="346"/>
    </location>
</feature>
<dbReference type="GO" id="GO:0085020">
    <property type="term" value="P:protein K6-linked ubiquitination"/>
    <property type="evidence" value="ECO:0007669"/>
    <property type="project" value="TreeGrafter"/>
</dbReference>
<sequence>MIACTMLIGEAMFQGLDPRYVRFPDMYRLYDFHVGKTKFRTYKPGGTTYVVFNADGSSGVIDRVTGAPPPEAEDPPRANDVIDENDTSKYLVVNVGDDRVVLDLATINTPNKDGWTPLHASCHTLNAVDAGKAILKAILAQDPSADLNVKTSRGPGSFSSGYTPLHIALGAYGMEALVVKLIKASADVHVTNDVHWSPLHEACHRGYTSIVKELLRAGTDGTNAIHWTALHEAAYHNRSDVVRMLVVYGADVLIKTHRGAKASDLTISCEIKTMLDDMASHANDDDKASRTQVPTTNNNHAVNSNPGDSSSPPKAKGGSPGKIKGDSSTSPSRSSEADGGGGVKVGPLSRKEDFALLGDLPALQRLHVPAEADQVKDGGKAHKPKKSSKRKQSKEEAVPAEFKCAITHKLLVDPVKSPYGHVFERSVIEKWIQDYGHRCPISGEPLGLAQLTPQVQLKDDIASWNAPPLVMGTASPKKDAQAKAEGASRMNSDVKGDDDVKGNGGDENTPALDDDDLYAEDNQGEQHLHAGSSVCAAVEACLSHGLKRVSSTETVSLWGLLQWTNMSQLERHHVWKQRQEHVHAKEQSKDWYLDMFKEELQQISSLKVNTSSTIDNQIDDSVNPLTPGLNASIRIVNSLLHVTTPQGRVRAWIRHCCNTHLLSSCLAAVMHPHNQAALSTYFAPGALCCDVDMREIFVGLTSTDDHVVVKNSVAEAETLSQIPTHSIARVTPTPSTDPNANLLNHVLDTTTQALHHLLRDTPPTVLSPRALDEHDDGRRPLGPCDALFGVAMAALVTSAATCDVAPFDCRMGVPNLVEGCCRLIDAAAATCTPALFASKILKARFAQLIGQVNCTGTLSVWSSVHHGIIILIKWLRDLPDPVIPSHLHAACLTVSQTELRNVLNQLHWSVKPTLARLCATLTRAQANVVRMLLTSSSDVLMDITRDLVDRRERLTRKLGRISGISLELVEALDLTKNKHALLWKLLRHSYPGVTSPDQLRGGGVLVGRCLVHFAVEHAELATQLIGQRVLGHSKQYPLPVASVHIVRMLLAVLKLHDSTVQPGTSHNQQV</sequence>
<dbReference type="InterPro" id="IPR008936">
    <property type="entry name" value="Rho_GTPase_activation_prot"/>
</dbReference>
<dbReference type="PANTHER" id="PTHR24171:SF8">
    <property type="entry name" value="BRCA1-ASSOCIATED RING DOMAIN PROTEIN 1"/>
    <property type="match status" value="1"/>
</dbReference>
<feature type="compositionally biased region" description="Low complexity" evidence="4">
    <location>
        <begin position="306"/>
        <end position="317"/>
    </location>
</feature>
<feature type="domain" description="RUN" evidence="5">
    <location>
        <begin position="525"/>
        <end position="716"/>
    </location>
</feature>
<evidence type="ECO:0000256" key="2">
    <source>
        <dbReference type="ARBA" id="ARBA00023043"/>
    </source>
</evidence>
<protein>
    <recommendedName>
        <fullName evidence="9">U-box domain-containing protein</fullName>
    </recommendedName>
</protein>
<accession>A0A425CFE8</accession>
<proteinExistence type="predicted"/>
<reference evidence="7" key="1">
    <citation type="submission" date="2018-07" db="EMBL/GenBank/DDBJ databases">
        <title>Annotation of Aphanomyces astaci genome assembly.</title>
        <authorList>
            <person name="Studholme D.J."/>
        </authorList>
    </citation>
    <scope>NUCLEOTIDE SEQUENCE [LARGE SCALE GENOMIC DNA]</scope>
    <source>
        <strain evidence="7">Pc</strain>
    </source>
</reference>
<evidence type="ECO:0000256" key="4">
    <source>
        <dbReference type="SAM" id="MobiDB-lite"/>
    </source>
</evidence>
<evidence type="ECO:0000259" key="5">
    <source>
        <dbReference type="PROSITE" id="PS50826"/>
    </source>
</evidence>
<feature type="compositionally biased region" description="Basic residues" evidence="4">
    <location>
        <begin position="381"/>
        <end position="392"/>
    </location>
</feature>
<dbReference type="SUPFAM" id="SSF57850">
    <property type="entry name" value="RING/U-box"/>
    <property type="match status" value="1"/>
</dbReference>
<dbReference type="InterPro" id="IPR003613">
    <property type="entry name" value="Ubox_domain"/>
</dbReference>
<dbReference type="Pfam" id="PF02759">
    <property type="entry name" value="RUN"/>
    <property type="match status" value="1"/>
</dbReference>
<dbReference type="SMART" id="SM00248">
    <property type="entry name" value="ANK"/>
    <property type="match status" value="4"/>
</dbReference>
<dbReference type="InterPro" id="IPR004012">
    <property type="entry name" value="Run_dom"/>
</dbReference>
<feature type="repeat" description="ANK" evidence="3">
    <location>
        <begin position="194"/>
        <end position="220"/>
    </location>
</feature>
<dbReference type="PANTHER" id="PTHR24171">
    <property type="entry name" value="ANKYRIN REPEAT DOMAIN-CONTAINING PROTEIN 39-RELATED"/>
    <property type="match status" value="1"/>
</dbReference>
<name>A0A425CFE8_APHAT</name>
<dbReference type="Pfam" id="PF04564">
    <property type="entry name" value="U-box"/>
    <property type="match status" value="1"/>
</dbReference>
<evidence type="ECO:0000313" key="7">
    <source>
        <dbReference type="EMBL" id="RQM15708.1"/>
    </source>
</evidence>
<dbReference type="PROSITE" id="PS50826">
    <property type="entry name" value="RUN"/>
    <property type="match status" value="1"/>
</dbReference>
<dbReference type="Pfam" id="PF12796">
    <property type="entry name" value="Ank_2"/>
    <property type="match status" value="1"/>
</dbReference>
<feature type="repeat" description="ANK" evidence="3">
    <location>
        <begin position="225"/>
        <end position="257"/>
    </location>
</feature>
<dbReference type="PROSITE" id="PS51698">
    <property type="entry name" value="U_BOX"/>
    <property type="match status" value="1"/>
</dbReference>
<feature type="compositionally biased region" description="Basic and acidic residues" evidence="4">
    <location>
        <begin position="369"/>
        <end position="380"/>
    </location>
</feature>
<dbReference type="Gene3D" id="1.25.40.20">
    <property type="entry name" value="Ankyrin repeat-containing domain"/>
    <property type="match status" value="2"/>
</dbReference>
<dbReference type="SMART" id="SM00504">
    <property type="entry name" value="Ubox"/>
    <property type="match status" value="1"/>
</dbReference>
<evidence type="ECO:0000256" key="3">
    <source>
        <dbReference type="PROSITE-ProRule" id="PRU00023"/>
    </source>
</evidence>
<feature type="region of interest" description="Disordered" evidence="4">
    <location>
        <begin position="468"/>
        <end position="517"/>
    </location>
</feature>
<organism evidence="7 8">
    <name type="scientific">Aphanomyces astaci</name>
    <name type="common">Crayfish plague agent</name>
    <dbReference type="NCBI Taxonomy" id="112090"/>
    <lineage>
        <taxon>Eukaryota</taxon>
        <taxon>Sar</taxon>
        <taxon>Stramenopiles</taxon>
        <taxon>Oomycota</taxon>
        <taxon>Saprolegniomycetes</taxon>
        <taxon>Saprolegniales</taxon>
        <taxon>Verrucalvaceae</taxon>
        <taxon>Aphanomyces</taxon>
    </lineage>
</organism>
<comment type="caution">
    <text evidence="7">The sequence shown here is derived from an EMBL/GenBank/DDBJ whole genome shotgun (WGS) entry which is preliminary data.</text>
</comment>
<keyword evidence="8" id="KW-1185">Reference proteome</keyword>
<dbReference type="Gene3D" id="1.20.58.900">
    <property type="match status" value="1"/>
</dbReference>
<keyword evidence="1" id="KW-0677">Repeat</keyword>
<dbReference type="CDD" id="cd17671">
    <property type="entry name" value="RUN"/>
    <property type="match status" value="1"/>
</dbReference>
<dbReference type="Proteomes" id="UP000284702">
    <property type="component" value="Unassembled WGS sequence"/>
</dbReference>
<feature type="repeat" description="ANK" evidence="3">
    <location>
        <begin position="160"/>
        <end position="193"/>
    </location>
</feature>
<evidence type="ECO:0000313" key="8">
    <source>
        <dbReference type="Proteomes" id="UP000284702"/>
    </source>
</evidence>
<dbReference type="InterPro" id="IPR045210">
    <property type="entry name" value="RING-Ubox_PUB"/>
</dbReference>
<dbReference type="VEuPathDB" id="FungiDB:H257_11252"/>
<dbReference type="EMBL" id="MZMZ02005431">
    <property type="protein sequence ID" value="RQM15708.1"/>
    <property type="molecule type" value="Genomic_DNA"/>
</dbReference>
<dbReference type="PROSITE" id="PS50088">
    <property type="entry name" value="ANK_REPEAT"/>
    <property type="match status" value="3"/>
</dbReference>
<dbReference type="PROSITE" id="PS50297">
    <property type="entry name" value="ANK_REP_REGION"/>
    <property type="match status" value="3"/>
</dbReference>
<dbReference type="InterPro" id="IPR036770">
    <property type="entry name" value="Ankyrin_rpt-contain_sf"/>
</dbReference>
<dbReference type="SUPFAM" id="SSF140741">
    <property type="entry name" value="RUN domain-like"/>
    <property type="match status" value="1"/>
</dbReference>
<feature type="region of interest" description="Disordered" evidence="4">
    <location>
        <begin position="369"/>
        <end position="397"/>
    </location>
</feature>
<dbReference type="SUPFAM" id="SSF48403">
    <property type="entry name" value="Ankyrin repeat"/>
    <property type="match status" value="1"/>
</dbReference>
<feature type="compositionally biased region" description="Polar residues" evidence="4">
    <location>
        <begin position="290"/>
        <end position="305"/>
    </location>
</feature>
<dbReference type="CDD" id="cd16664">
    <property type="entry name" value="RING-Ubox_PUB"/>
    <property type="match status" value="1"/>
</dbReference>
<dbReference type="InterPro" id="IPR037213">
    <property type="entry name" value="Run_dom_sf"/>
</dbReference>
<evidence type="ECO:0000259" key="6">
    <source>
        <dbReference type="PROSITE" id="PS51698"/>
    </source>
</evidence>
<dbReference type="SUPFAM" id="SSF48350">
    <property type="entry name" value="GTPase activation domain, GAP"/>
    <property type="match status" value="1"/>
</dbReference>